<gene>
    <name evidence="2" type="ORF">PGLA2088_LOCUS47517</name>
</gene>
<dbReference type="EMBL" id="CAJNNW010036484">
    <property type="protein sequence ID" value="CAE8734848.1"/>
    <property type="molecule type" value="Genomic_DNA"/>
</dbReference>
<sequence>CSAVAGADEVIPKHISDEEAAAYSPAAKPFSYPAGQVPLGRFHGSLYNVRLERTERLGSLGLSIDVHEDLQILIVAAVNGGLAELWNNSSSQNSQVRTGDCIVEVNGIQGPAEAMLERCRTDRILKLTLQCP</sequence>
<name>A0A813LP92_POLGL</name>
<dbReference type="AlphaFoldDB" id="A0A813LP92"/>
<feature type="domain" description="PDZ" evidence="1">
    <location>
        <begin position="48"/>
        <end position="110"/>
    </location>
</feature>
<proteinExistence type="predicted"/>
<feature type="non-terminal residue" evidence="2">
    <location>
        <position position="1"/>
    </location>
</feature>
<dbReference type="Gene3D" id="2.30.42.10">
    <property type="match status" value="1"/>
</dbReference>
<reference evidence="2" key="1">
    <citation type="submission" date="2021-02" db="EMBL/GenBank/DDBJ databases">
        <authorList>
            <person name="Dougan E. K."/>
            <person name="Rhodes N."/>
            <person name="Thang M."/>
            <person name="Chan C."/>
        </authorList>
    </citation>
    <scope>NUCLEOTIDE SEQUENCE</scope>
</reference>
<dbReference type="InterPro" id="IPR036034">
    <property type="entry name" value="PDZ_sf"/>
</dbReference>
<protein>
    <recommendedName>
        <fullName evidence="1">PDZ domain-containing protein</fullName>
    </recommendedName>
</protein>
<evidence type="ECO:0000313" key="3">
    <source>
        <dbReference type="Proteomes" id="UP000626109"/>
    </source>
</evidence>
<comment type="caution">
    <text evidence="2">The sequence shown here is derived from an EMBL/GenBank/DDBJ whole genome shotgun (WGS) entry which is preliminary data.</text>
</comment>
<evidence type="ECO:0000259" key="1">
    <source>
        <dbReference type="PROSITE" id="PS50106"/>
    </source>
</evidence>
<accession>A0A813LP92</accession>
<dbReference type="SUPFAM" id="SSF50156">
    <property type="entry name" value="PDZ domain-like"/>
    <property type="match status" value="1"/>
</dbReference>
<dbReference type="InterPro" id="IPR001478">
    <property type="entry name" value="PDZ"/>
</dbReference>
<organism evidence="2 3">
    <name type="scientific">Polarella glacialis</name>
    <name type="common">Dinoflagellate</name>
    <dbReference type="NCBI Taxonomy" id="89957"/>
    <lineage>
        <taxon>Eukaryota</taxon>
        <taxon>Sar</taxon>
        <taxon>Alveolata</taxon>
        <taxon>Dinophyceae</taxon>
        <taxon>Suessiales</taxon>
        <taxon>Suessiaceae</taxon>
        <taxon>Polarella</taxon>
    </lineage>
</organism>
<dbReference type="Proteomes" id="UP000626109">
    <property type="component" value="Unassembled WGS sequence"/>
</dbReference>
<evidence type="ECO:0000313" key="2">
    <source>
        <dbReference type="EMBL" id="CAE8734848.1"/>
    </source>
</evidence>
<dbReference type="PROSITE" id="PS50106">
    <property type="entry name" value="PDZ"/>
    <property type="match status" value="1"/>
</dbReference>